<feature type="compositionally biased region" description="Polar residues" evidence="1">
    <location>
        <begin position="28"/>
        <end position="38"/>
    </location>
</feature>
<reference evidence="2" key="1">
    <citation type="submission" date="2018-05" db="EMBL/GenBank/DDBJ databases">
        <authorList>
            <person name="Lanie J.A."/>
            <person name="Ng W.-L."/>
            <person name="Kazmierczak K.M."/>
            <person name="Andrzejewski T.M."/>
            <person name="Davidsen T.M."/>
            <person name="Wayne K.J."/>
            <person name="Tettelin H."/>
            <person name="Glass J.I."/>
            <person name="Rusch D."/>
            <person name="Podicherti R."/>
            <person name="Tsui H.-C.T."/>
            <person name="Winkler M.E."/>
        </authorList>
    </citation>
    <scope>NUCLEOTIDE SEQUENCE</scope>
</reference>
<feature type="compositionally biased region" description="Polar residues" evidence="1">
    <location>
        <begin position="111"/>
        <end position="123"/>
    </location>
</feature>
<proteinExistence type="predicted"/>
<organism evidence="2">
    <name type="scientific">marine metagenome</name>
    <dbReference type="NCBI Taxonomy" id="408172"/>
    <lineage>
        <taxon>unclassified sequences</taxon>
        <taxon>metagenomes</taxon>
        <taxon>ecological metagenomes</taxon>
    </lineage>
</organism>
<feature type="region of interest" description="Disordered" evidence="1">
    <location>
        <begin position="85"/>
        <end position="123"/>
    </location>
</feature>
<feature type="region of interest" description="Disordered" evidence="1">
    <location>
        <begin position="18"/>
        <end position="41"/>
    </location>
</feature>
<sequence>MFCLCIFQLNIGFTQTESTNTEEEKNNQDPAENNTITNENKDQNTEIAAVMKADNSSSIDPEEEKIRRKAMAMILNISKANNPLTNKQSASIFNLNEQKQKDRKKGKREMQSYNQRNNKQINDFFQRFKKRRYQSASYSGKHDDYTSYIQNFQANSSR</sequence>
<accession>A0A381Q4H6</accession>
<dbReference type="AlphaFoldDB" id="A0A381Q4H6"/>
<evidence type="ECO:0000313" key="2">
    <source>
        <dbReference type="EMBL" id="SUZ73804.1"/>
    </source>
</evidence>
<evidence type="ECO:0000256" key="1">
    <source>
        <dbReference type="SAM" id="MobiDB-lite"/>
    </source>
</evidence>
<protein>
    <submittedName>
        <fullName evidence="2">Uncharacterized protein</fullName>
    </submittedName>
</protein>
<feature type="compositionally biased region" description="Polar residues" evidence="1">
    <location>
        <begin position="85"/>
        <end position="97"/>
    </location>
</feature>
<name>A0A381Q4H6_9ZZZZ</name>
<dbReference type="EMBL" id="UINC01001191">
    <property type="protein sequence ID" value="SUZ73804.1"/>
    <property type="molecule type" value="Genomic_DNA"/>
</dbReference>
<gene>
    <name evidence="2" type="ORF">METZ01_LOCUS26658</name>
</gene>